<evidence type="ECO:0000313" key="6">
    <source>
        <dbReference type="Proteomes" id="UP000014500"/>
    </source>
</evidence>
<dbReference type="PhylomeDB" id="T1JLL3"/>
<dbReference type="InterPro" id="IPR001611">
    <property type="entry name" value="Leu-rich_rpt"/>
</dbReference>
<dbReference type="EnsemblMetazoa" id="SMAR014743-RA">
    <property type="protein sequence ID" value="SMAR014743-PA"/>
    <property type="gene ID" value="SMAR014743"/>
</dbReference>
<keyword evidence="4" id="KW-0472">Membrane</keyword>
<keyword evidence="1" id="KW-0433">Leucine-rich repeat</keyword>
<dbReference type="PANTHER" id="PTHR24366:SF96">
    <property type="entry name" value="LEUCINE RICH REPEAT CONTAINING 53"/>
    <property type="match status" value="1"/>
</dbReference>
<dbReference type="eggNOG" id="KOG0619">
    <property type="taxonomic scope" value="Eukaryota"/>
</dbReference>
<sequence>METSLRCSKCRKVHGTLEMRKILKKLPDYCRKISLILISCRIMSAIDQKSCIMELQSGDIVKTSIITCRHSVLDHISKSLATLRPTEIATNPSPLVVNVSSVDISECDIHTLPNLFAQFENNVETIRVANSRVQFVAGNAFTGLENRLKNLDMSGNKLVTLPSAIQNLKQLVTLDISDNNIRIFPTDFAQSPLSELRASFNQLGFLQGESSGPKTSLIKSIPRLEIAPDVFDLTSVASTLEVVDLSFNGLHAIPKQFFEKSSLSFPRLRILILSGNRISDIPLSLVENLVDLQSLHLDSNIIRTLKFDPFPSNIKLLTLKDNPLQCNCDIMWLLDLLFRNSTLTVRLPPCSTPFYIRDLTLANINDNRLCPSELAEDAAPRAPHVVYVTDRDLASFHLGLFQSLHLMDFTLANYQKNQPVKEGSIYSDSVQGLTAPRFYLVCIAPVEDDVHYVHLNNCRGATTLQETSQPIHTSFTTNDHTLTTPITSSQPEQMSQQIQFNMSATTTSDNVVIKWTVFDEEPVWLEEEVKSPLNFKALFSRPKYLWRIKVRPFGSQRLFQNHSLLDPADVLNPNGNHTSGTTLTGLEPSSAYILCVSLLQTPSQRRRDSQQDNESCLEVTTDSRQSQTYSRAQMATAAVAASASAAICTALVALCIKFRNQQKSDEEMDNSPLPISDLLQRSSSFRLNLNSTATTSSAFLLALKSRS</sequence>
<evidence type="ECO:0000256" key="1">
    <source>
        <dbReference type="ARBA" id="ARBA00022614"/>
    </source>
</evidence>
<dbReference type="EMBL" id="JH431865">
    <property type="status" value="NOT_ANNOTATED_CDS"/>
    <property type="molecule type" value="Genomic_DNA"/>
</dbReference>
<dbReference type="HOGENOM" id="CLU_390469_0_0_1"/>
<dbReference type="Proteomes" id="UP000014500">
    <property type="component" value="Unassembled WGS sequence"/>
</dbReference>
<keyword evidence="2" id="KW-0677">Repeat</keyword>
<reference evidence="5" key="2">
    <citation type="submission" date="2015-02" db="UniProtKB">
        <authorList>
            <consortium name="EnsemblMetazoa"/>
        </authorList>
    </citation>
    <scope>IDENTIFICATION</scope>
</reference>
<evidence type="ECO:0000256" key="3">
    <source>
        <dbReference type="SAM" id="MobiDB-lite"/>
    </source>
</evidence>
<dbReference type="PROSITE" id="PS51450">
    <property type="entry name" value="LRR"/>
    <property type="match status" value="1"/>
</dbReference>
<dbReference type="SUPFAM" id="SSF52058">
    <property type="entry name" value="L domain-like"/>
    <property type="match status" value="1"/>
</dbReference>
<organism evidence="5 6">
    <name type="scientific">Strigamia maritima</name>
    <name type="common">European centipede</name>
    <name type="synonym">Geophilus maritimus</name>
    <dbReference type="NCBI Taxonomy" id="126957"/>
    <lineage>
        <taxon>Eukaryota</taxon>
        <taxon>Metazoa</taxon>
        <taxon>Ecdysozoa</taxon>
        <taxon>Arthropoda</taxon>
        <taxon>Myriapoda</taxon>
        <taxon>Chilopoda</taxon>
        <taxon>Pleurostigmophora</taxon>
        <taxon>Geophilomorpha</taxon>
        <taxon>Linotaeniidae</taxon>
        <taxon>Strigamia</taxon>
    </lineage>
</organism>
<accession>T1JLL3</accession>
<evidence type="ECO:0000313" key="5">
    <source>
        <dbReference type="EnsemblMetazoa" id="SMAR014743-PA"/>
    </source>
</evidence>
<feature type="compositionally biased region" description="Polar residues" evidence="3">
    <location>
        <begin position="612"/>
        <end position="623"/>
    </location>
</feature>
<evidence type="ECO:0000256" key="2">
    <source>
        <dbReference type="ARBA" id="ARBA00022737"/>
    </source>
</evidence>
<dbReference type="Pfam" id="PF13855">
    <property type="entry name" value="LRR_8"/>
    <property type="match status" value="1"/>
</dbReference>
<protein>
    <recommendedName>
        <fullName evidence="7">Fibronectin type-III domain-containing protein</fullName>
    </recommendedName>
</protein>
<dbReference type="InterPro" id="IPR003591">
    <property type="entry name" value="Leu-rich_rpt_typical-subtyp"/>
</dbReference>
<dbReference type="SMART" id="SM00369">
    <property type="entry name" value="LRR_TYP"/>
    <property type="match status" value="5"/>
</dbReference>
<evidence type="ECO:0000256" key="4">
    <source>
        <dbReference type="SAM" id="Phobius"/>
    </source>
</evidence>
<dbReference type="Pfam" id="PF12799">
    <property type="entry name" value="LRR_4"/>
    <property type="match status" value="1"/>
</dbReference>
<dbReference type="InterPro" id="IPR025875">
    <property type="entry name" value="Leu-rich_rpt_4"/>
</dbReference>
<dbReference type="InterPro" id="IPR032675">
    <property type="entry name" value="LRR_dom_sf"/>
</dbReference>
<dbReference type="STRING" id="126957.T1JLL3"/>
<feature type="region of interest" description="Disordered" evidence="3">
    <location>
        <begin position="604"/>
        <end position="623"/>
    </location>
</feature>
<proteinExistence type="predicted"/>
<reference evidence="6" key="1">
    <citation type="submission" date="2011-05" db="EMBL/GenBank/DDBJ databases">
        <authorList>
            <person name="Richards S.R."/>
            <person name="Qu J."/>
            <person name="Jiang H."/>
            <person name="Jhangiani S.N."/>
            <person name="Agravi P."/>
            <person name="Goodspeed R."/>
            <person name="Gross S."/>
            <person name="Mandapat C."/>
            <person name="Jackson L."/>
            <person name="Mathew T."/>
            <person name="Pu L."/>
            <person name="Thornton R."/>
            <person name="Saada N."/>
            <person name="Wilczek-Boney K.B."/>
            <person name="Lee S."/>
            <person name="Kovar C."/>
            <person name="Wu Y."/>
            <person name="Scherer S.E."/>
            <person name="Worley K.C."/>
            <person name="Muzny D.M."/>
            <person name="Gibbs R."/>
        </authorList>
    </citation>
    <scope>NUCLEOTIDE SEQUENCE</scope>
    <source>
        <strain evidence="6">Brora</strain>
    </source>
</reference>
<keyword evidence="4" id="KW-1133">Transmembrane helix</keyword>
<keyword evidence="4" id="KW-0812">Transmembrane</keyword>
<dbReference type="PANTHER" id="PTHR24366">
    <property type="entry name" value="IG(IMMUNOGLOBULIN) AND LRR(LEUCINE RICH REPEAT) DOMAINS"/>
    <property type="match status" value="1"/>
</dbReference>
<keyword evidence="6" id="KW-1185">Reference proteome</keyword>
<dbReference type="Gene3D" id="3.80.10.10">
    <property type="entry name" value="Ribonuclease Inhibitor"/>
    <property type="match status" value="2"/>
</dbReference>
<name>T1JLL3_STRMM</name>
<dbReference type="AlphaFoldDB" id="T1JLL3"/>
<evidence type="ECO:0008006" key="7">
    <source>
        <dbReference type="Google" id="ProtNLM"/>
    </source>
</evidence>
<feature type="transmembrane region" description="Helical" evidence="4">
    <location>
        <begin position="634"/>
        <end position="656"/>
    </location>
</feature>